<keyword evidence="2" id="KW-0812">Transmembrane</keyword>
<reference evidence="3 4" key="1">
    <citation type="journal article" date="2011" name="Stand. Genomic Sci.">
        <title>Non-contiguous finished genome sequence and contextual data of the filamentous soil bacterium Ktedonobacter racemifer type strain (SOSP1-21).</title>
        <authorList>
            <person name="Chang Y.J."/>
            <person name="Land M."/>
            <person name="Hauser L."/>
            <person name="Chertkov O."/>
            <person name="Del Rio T.G."/>
            <person name="Nolan M."/>
            <person name="Copeland A."/>
            <person name="Tice H."/>
            <person name="Cheng J.F."/>
            <person name="Lucas S."/>
            <person name="Han C."/>
            <person name="Goodwin L."/>
            <person name="Pitluck S."/>
            <person name="Ivanova N."/>
            <person name="Ovchinikova G."/>
            <person name="Pati A."/>
            <person name="Chen A."/>
            <person name="Palaniappan K."/>
            <person name="Mavromatis K."/>
            <person name="Liolios K."/>
            <person name="Brettin T."/>
            <person name="Fiebig A."/>
            <person name="Rohde M."/>
            <person name="Abt B."/>
            <person name="Goker M."/>
            <person name="Detter J.C."/>
            <person name="Woyke T."/>
            <person name="Bristow J."/>
            <person name="Eisen J.A."/>
            <person name="Markowitz V."/>
            <person name="Hugenholtz P."/>
            <person name="Kyrpides N.C."/>
            <person name="Klenk H.P."/>
            <person name="Lapidus A."/>
        </authorList>
    </citation>
    <scope>NUCLEOTIDE SEQUENCE [LARGE SCALE GENOMIC DNA]</scope>
    <source>
        <strain evidence="4">DSM 44963</strain>
    </source>
</reference>
<dbReference type="Proteomes" id="UP000004508">
    <property type="component" value="Unassembled WGS sequence"/>
</dbReference>
<name>D6TH34_KTERA</name>
<proteinExistence type="predicted"/>
<feature type="transmembrane region" description="Helical" evidence="2">
    <location>
        <begin position="226"/>
        <end position="244"/>
    </location>
</feature>
<evidence type="ECO:0000313" key="4">
    <source>
        <dbReference type="Proteomes" id="UP000004508"/>
    </source>
</evidence>
<evidence type="ECO:0000256" key="2">
    <source>
        <dbReference type="SAM" id="Phobius"/>
    </source>
</evidence>
<evidence type="ECO:0000256" key="1">
    <source>
        <dbReference type="SAM" id="MobiDB-lite"/>
    </source>
</evidence>
<comment type="caution">
    <text evidence="3">The sequence shown here is derived from an EMBL/GenBank/DDBJ whole genome shotgun (WGS) entry which is preliminary data.</text>
</comment>
<dbReference type="AlphaFoldDB" id="D6TH34"/>
<dbReference type="EMBL" id="ADVG01000001">
    <property type="protein sequence ID" value="EFH90776.1"/>
    <property type="molecule type" value="Genomic_DNA"/>
</dbReference>
<dbReference type="STRING" id="485913.Krac_12411"/>
<dbReference type="OrthoDB" id="9883647at2"/>
<feature type="transmembrane region" description="Helical" evidence="2">
    <location>
        <begin position="250"/>
        <end position="267"/>
    </location>
</feature>
<gene>
    <name evidence="3" type="ORF">Krac_12411</name>
</gene>
<evidence type="ECO:0000313" key="3">
    <source>
        <dbReference type="EMBL" id="EFH90776.1"/>
    </source>
</evidence>
<protein>
    <submittedName>
        <fullName evidence="3">Uncharacterized protein</fullName>
    </submittedName>
</protein>
<accession>D6TH34</accession>
<keyword evidence="2" id="KW-1133">Transmembrane helix</keyword>
<organism evidence="3 4">
    <name type="scientific">Ktedonobacter racemifer DSM 44963</name>
    <dbReference type="NCBI Taxonomy" id="485913"/>
    <lineage>
        <taxon>Bacteria</taxon>
        <taxon>Bacillati</taxon>
        <taxon>Chloroflexota</taxon>
        <taxon>Ktedonobacteria</taxon>
        <taxon>Ktedonobacterales</taxon>
        <taxon>Ktedonobacteraceae</taxon>
        <taxon>Ktedonobacter</taxon>
    </lineage>
</organism>
<keyword evidence="2" id="KW-0472">Membrane</keyword>
<feature type="compositionally biased region" description="Polar residues" evidence="1">
    <location>
        <begin position="43"/>
        <end position="59"/>
    </location>
</feature>
<sequence length="338" mass="37133">MSVPSDKEFPSQQSSDKAYPSKGISQFKAPLKLQSGALREQGQRFSIQGSTPSKGTSQFKAPLKFQSGTLREQSRPYAAFGASPSNSASLYHVTDPLQPLVPQLEKWSEQSGYHPPFGMHLSNTALQDSVTTMPLPRVQALPSIDARNTYSAGDPITHKSSVLTIHLSTDPYIGILVPHSSPEAPRQSAQFLRESNRSWQSALPQTEPLVGSESLRKTKIHVTMKVILMGGTGLFVGGIASFWLLRFPTYLVVTWAILLIVLSNLVSRELRSYYQLKSTTQCMEAGHASTISTSHDVDTGRHPVLKDISDTTGYLKALCLVSKPGYPAQNFPEKEYRV</sequence>
<dbReference type="InParanoid" id="D6TH34"/>
<keyword evidence="4" id="KW-1185">Reference proteome</keyword>
<feature type="region of interest" description="Disordered" evidence="1">
    <location>
        <begin position="1"/>
        <end position="60"/>
    </location>
</feature>
<dbReference type="RefSeq" id="WP_007908425.1">
    <property type="nucleotide sequence ID" value="NZ_ADVG01000001.1"/>
</dbReference>